<feature type="compositionally biased region" description="Low complexity" evidence="1">
    <location>
        <begin position="175"/>
        <end position="186"/>
    </location>
</feature>
<feature type="compositionally biased region" description="Basic and acidic residues" evidence="1">
    <location>
        <begin position="216"/>
        <end position="248"/>
    </location>
</feature>
<name>M3BJZ8_STRM1</name>
<comment type="caution">
    <text evidence="3">The sequence shown here is derived from an EMBL/GenBank/DDBJ whole genome shotgun (WGS) entry which is preliminary data.</text>
</comment>
<evidence type="ECO:0000259" key="2">
    <source>
        <dbReference type="Pfam" id="PF01551"/>
    </source>
</evidence>
<evidence type="ECO:0000313" key="4">
    <source>
        <dbReference type="Proteomes" id="UP000011740"/>
    </source>
</evidence>
<accession>M3BJZ8</accession>
<dbReference type="Gene3D" id="2.70.70.10">
    <property type="entry name" value="Glucose Permease (Domain IIA)"/>
    <property type="match status" value="1"/>
</dbReference>
<dbReference type="InterPro" id="IPR016047">
    <property type="entry name" value="M23ase_b-sheet_dom"/>
</dbReference>
<proteinExistence type="predicted"/>
<reference evidence="3 4" key="1">
    <citation type="journal article" date="2013" name="Genome Announc.">
        <title>Whole-Genome Shotgun Assembly and Analysis of the Genome of Streptomyces mobaraensis DSM 40847, a Strain for Industrial Production of Microbial Transglutaminase.</title>
        <authorList>
            <person name="Yang H."/>
            <person name="He T."/>
            <person name="Wu W."/>
            <person name="Zhu W."/>
            <person name="Lu B."/>
            <person name="Sun W."/>
        </authorList>
    </citation>
    <scope>NUCLEOTIDE SEQUENCE [LARGE SCALE GENOMIC DNA]</scope>
    <source>
        <strain evidence="3 4">DSM 40847</strain>
    </source>
</reference>
<dbReference type="Pfam" id="PF01551">
    <property type="entry name" value="Peptidase_M23"/>
    <property type="match status" value="1"/>
</dbReference>
<gene>
    <name evidence="3" type="ORF">H340_13951</name>
</gene>
<dbReference type="Proteomes" id="UP000011740">
    <property type="component" value="Unassembled WGS sequence"/>
</dbReference>
<feature type="domain" description="M23ase beta-sheet core" evidence="2">
    <location>
        <begin position="21"/>
        <end position="118"/>
    </location>
</feature>
<organism evidence="3 4">
    <name type="scientific">Streptomyces mobaraensis (strain ATCC 29032 / DSM 40847 / JCM 4168 / NBRC 13819 / NCIMB 11159 / IPCR 16-22)</name>
    <dbReference type="NCBI Taxonomy" id="1223523"/>
    <lineage>
        <taxon>Bacteria</taxon>
        <taxon>Bacillati</taxon>
        <taxon>Actinomycetota</taxon>
        <taxon>Actinomycetes</taxon>
        <taxon>Kitasatosporales</taxon>
        <taxon>Streptomycetaceae</taxon>
        <taxon>Streptomyces</taxon>
    </lineage>
</organism>
<dbReference type="AlphaFoldDB" id="M3BJZ8"/>
<feature type="region of interest" description="Disordered" evidence="1">
    <location>
        <begin position="158"/>
        <end position="302"/>
    </location>
</feature>
<dbReference type="InterPro" id="IPR011055">
    <property type="entry name" value="Dup_hybrid_motif"/>
</dbReference>
<dbReference type="CDD" id="cd12797">
    <property type="entry name" value="M23_peptidase"/>
    <property type="match status" value="1"/>
</dbReference>
<evidence type="ECO:0000256" key="1">
    <source>
        <dbReference type="SAM" id="MobiDB-lite"/>
    </source>
</evidence>
<sequence length="389" mass="40925">MGTRPAVLRGWDPPAAPWARGHRGVDLAAAPGDAVRAAADGVVSFVGTVAGRGVVAVELPGTGDPPLRTTYEPVVAGVRRGDRVEAGAVLGELGPGPWHCAAGCLHWGLLRGREYLDPLGLLPGWMVRRGPSRLLPLSRPFAVSWAFRGFAARPQTPDRLIRPVRRLRTGGTPSGGARSALRGAGARPRKERRKGGSGGTPPGASAPNPAQRHPHRDSGDPLRLLHPELDPPDSRVHDALQHHRDEPRLLMPQSHQRVAHHGDQPTMRGPDLLPGGGVQLAGRDRDDGTVPPVPDQGQLPPDIRLDLRLGRLRLRHGGLDLGRPDGEVDGAQLLDDGRAGAEVLVDGGPSEPGALGEGGEGERFRTALGQQGAGGVQQGVALHRPVLGH</sequence>
<dbReference type="eggNOG" id="COG0739">
    <property type="taxonomic scope" value="Bacteria"/>
</dbReference>
<evidence type="ECO:0000313" key="3">
    <source>
        <dbReference type="EMBL" id="EME99899.1"/>
    </source>
</evidence>
<protein>
    <submittedName>
        <fullName evidence="3">Peptidase</fullName>
    </submittedName>
</protein>
<dbReference type="EMBL" id="AORZ01000037">
    <property type="protein sequence ID" value="EME99899.1"/>
    <property type="molecule type" value="Genomic_DNA"/>
</dbReference>
<dbReference type="STRING" id="1223523.H340_13951"/>
<dbReference type="SUPFAM" id="SSF51261">
    <property type="entry name" value="Duplicated hybrid motif"/>
    <property type="match status" value="1"/>
</dbReference>